<feature type="transmembrane region" description="Helical" evidence="6">
    <location>
        <begin position="139"/>
        <end position="158"/>
    </location>
</feature>
<dbReference type="EMBL" id="SGPK01000351">
    <property type="protein sequence ID" value="THH04362.1"/>
    <property type="molecule type" value="Genomic_DNA"/>
</dbReference>
<dbReference type="SUPFAM" id="SSF103473">
    <property type="entry name" value="MFS general substrate transporter"/>
    <property type="match status" value="1"/>
</dbReference>
<evidence type="ECO:0000256" key="2">
    <source>
        <dbReference type="ARBA" id="ARBA00022692"/>
    </source>
</evidence>
<dbReference type="GO" id="GO:0022857">
    <property type="term" value="F:transmembrane transporter activity"/>
    <property type="evidence" value="ECO:0007669"/>
    <property type="project" value="InterPro"/>
</dbReference>
<dbReference type="PANTHER" id="PTHR23502">
    <property type="entry name" value="MAJOR FACILITATOR SUPERFAMILY"/>
    <property type="match status" value="1"/>
</dbReference>
<proteinExistence type="predicted"/>
<dbReference type="InterPro" id="IPR036259">
    <property type="entry name" value="MFS_trans_sf"/>
</dbReference>
<evidence type="ECO:0000259" key="7">
    <source>
        <dbReference type="PROSITE" id="PS50850"/>
    </source>
</evidence>
<feature type="transmembrane region" description="Helical" evidence="6">
    <location>
        <begin position="71"/>
        <end position="92"/>
    </location>
</feature>
<dbReference type="Gene3D" id="1.20.1250.20">
    <property type="entry name" value="MFS general substrate transporter like domains"/>
    <property type="match status" value="1"/>
</dbReference>
<keyword evidence="9" id="KW-1185">Reference proteome</keyword>
<organism evidence="8 9">
    <name type="scientific">Phellinidium pouzarii</name>
    <dbReference type="NCBI Taxonomy" id="167371"/>
    <lineage>
        <taxon>Eukaryota</taxon>
        <taxon>Fungi</taxon>
        <taxon>Dikarya</taxon>
        <taxon>Basidiomycota</taxon>
        <taxon>Agaricomycotina</taxon>
        <taxon>Agaricomycetes</taxon>
        <taxon>Hymenochaetales</taxon>
        <taxon>Hymenochaetaceae</taxon>
        <taxon>Phellinidium</taxon>
    </lineage>
</organism>
<evidence type="ECO:0000313" key="9">
    <source>
        <dbReference type="Proteomes" id="UP000308199"/>
    </source>
</evidence>
<dbReference type="InterPro" id="IPR011701">
    <property type="entry name" value="MFS"/>
</dbReference>
<evidence type="ECO:0000256" key="6">
    <source>
        <dbReference type="SAM" id="Phobius"/>
    </source>
</evidence>
<keyword evidence="2 6" id="KW-0812">Transmembrane</keyword>
<sequence>MSSRALSTFDGDDTATANGTQRSAMEEGMIGKGKIGCAQAIAGDENALEKLTLVTLEPEDDPKNMPLLRKWVVVLIISSAALCATCTSSIAASAESGESLDFHVSKEVTILGISLYVEGLGCGPLLLGPLSEFYGRNPVYWVSYFLFFVFSFPVAFAPNITVFLIFRFIGGFAGSAFLSVAGGSVGDLFSNESVANPMAVYTASPFLGPVVGPLFSGFINQNLNWRWTYRVQIIWAFVELVALILFIPETFVPAILKRKAQKIRKHERMEVYAPLEVQQKELLFFDRMALLLDLWNALVLGILYLAFQAFPIIFGEKHGFNVQMTGVSFLGIGIGLVIGTISQPFWNRLHQREAMKYEGNPPPELRLMMGMPGGVLVSLGLFWIAFTTFPGVPWIVPELGSVPFGLGIIYVFTATFTYLVTAYRPIAASAMAANSALRSSFAAVFPLFAGQMYNRLGTVGATALLAGLTALMAPLP</sequence>
<reference evidence="8 9" key="1">
    <citation type="submission" date="2019-02" db="EMBL/GenBank/DDBJ databases">
        <title>Genome sequencing of the rare red list fungi Phellinidium pouzarii.</title>
        <authorList>
            <person name="Buettner E."/>
            <person name="Kellner H."/>
        </authorList>
    </citation>
    <scope>NUCLEOTIDE SEQUENCE [LARGE SCALE GENOMIC DNA]</scope>
    <source>
        <strain evidence="8 9">DSM 108285</strain>
    </source>
</reference>
<evidence type="ECO:0000256" key="3">
    <source>
        <dbReference type="ARBA" id="ARBA00022989"/>
    </source>
</evidence>
<feature type="transmembrane region" description="Helical" evidence="6">
    <location>
        <begin position="290"/>
        <end position="314"/>
    </location>
</feature>
<feature type="region of interest" description="Disordered" evidence="5">
    <location>
        <begin position="1"/>
        <end position="23"/>
    </location>
</feature>
<dbReference type="CDD" id="cd17323">
    <property type="entry name" value="MFS_Tpo1_MDR_like"/>
    <property type="match status" value="1"/>
</dbReference>
<evidence type="ECO:0000256" key="4">
    <source>
        <dbReference type="ARBA" id="ARBA00023136"/>
    </source>
</evidence>
<dbReference type="PANTHER" id="PTHR23502:SF7">
    <property type="entry name" value="DRUG_PROTON ANTIPORTER YHK8-RELATED"/>
    <property type="match status" value="1"/>
</dbReference>
<feature type="transmembrane region" description="Helical" evidence="6">
    <location>
        <begin position="367"/>
        <end position="389"/>
    </location>
</feature>
<keyword evidence="3 6" id="KW-1133">Transmembrane helix</keyword>
<feature type="transmembrane region" description="Helical" evidence="6">
    <location>
        <begin position="198"/>
        <end position="219"/>
    </location>
</feature>
<feature type="transmembrane region" description="Helical" evidence="6">
    <location>
        <begin position="164"/>
        <end position="186"/>
    </location>
</feature>
<name>A0A4S4KZI5_9AGAM</name>
<evidence type="ECO:0000313" key="8">
    <source>
        <dbReference type="EMBL" id="THH04362.1"/>
    </source>
</evidence>
<evidence type="ECO:0000256" key="1">
    <source>
        <dbReference type="ARBA" id="ARBA00004141"/>
    </source>
</evidence>
<protein>
    <recommendedName>
        <fullName evidence="7">Major facilitator superfamily (MFS) profile domain-containing protein</fullName>
    </recommendedName>
</protein>
<feature type="transmembrane region" description="Helical" evidence="6">
    <location>
        <begin position="108"/>
        <end position="127"/>
    </location>
</feature>
<dbReference type="OrthoDB" id="3561359at2759"/>
<dbReference type="Pfam" id="PF07690">
    <property type="entry name" value="MFS_1"/>
    <property type="match status" value="1"/>
</dbReference>
<dbReference type="FunFam" id="1.20.1250.20:FF:000082">
    <property type="entry name" value="MFS multidrug transporter, putative"/>
    <property type="match status" value="1"/>
</dbReference>
<dbReference type="AlphaFoldDB" id="A0A4S4KZI5"/>
<keyword evidence="4 6" id="KW-0472">Membrane</keyword>
<gene>
    <name evidence="8" type="ORF">EW145_g5577</name>
</gene>
<comment type="subcellular location">
    <subcellularLocation>
        <location evidence="1">Membrane</location>
        <topology evidence="1">Multi-pass membrane protein</topology>
    </subcellularLocation>
</comment>
<feature type="domain" description="Major facilitator superfamily (MFS) profile" evidence="7">
    <location>
        <begin position="73"/>
        <end position="476"/>
    </location>
</feature>
<comment type="caution">
    <text evidence="8">The sequence shown here is derived from an EMBL/GenBank/DDBJ whole genome shotgun (WGS) entry which is preliminary data.</text>
</comment>
<dbReference type="PROSITE" id="PS50850">
    <property type="entry name" value="MFS"/>
    <property type="match status" value="1"/>
</dbReference>
<dbReference type="InterPro" id="IPR020846">
    <property type="entry name" value="MFS_dom"/>
</dbReference>
<dbReference type="Proteomes" id="UP000308199">
    <property type="component" value="Unassembled WGS sequence"/>
</dbReference>
<feature type="transmembrane region" description="Helical" evidence="6">
    <location>
        <begin position="401"/>
        <end position="423"/>
    </location>
</feature>
<feature type="transmembrane region" description="Helical" evidence="6">
    <location>
        <begin position="326"/>
        <end position="346"/>
    </location>
</feature>
<accession>A0A4S4KZI5</accession>
<feature type="transmembrane region" description="Helical" evidence="6">
    <location>
        <begin position="459"/>
        <end position="475"/>
    </location>
</feature>
<feature type="transmembrane region" description="Helical" evidence="6">
    <location>
        <begin position="231"/>
        <end position="256"/>
    </location>
</feature>
<dbReference type="GO" id="GO:0005886">
    <property type="term" value="C:plasma membrane"/>
    <property type="evidence" value="ECO:0007669"/>
    <property type="project" value="TreeGrafter"/>
</dbReference>
<evidence type="ECO:0000256" key="5">
    <source>
        <dbReference type="SAM" id="MobiDB-lite"/>
    </source>
</evidence>